<dbReference type="SMR" id="A9WLS0"/>
<gene>
    <name evidence="3" type="ordered locus">RSal33209_0229</name>
</gene>
<feature type="domain" description="Beta-lactamase-related" evidence="2">
    <location>
        <begin position="64"/>
        <end position="390"/>
    </location>
</feature>
<dbReference type="KEGG" id="rsa:RSal33209_0229"/>
<evidence type="ECO:0000313" key="4">
    <source>
        <dbReference type="Proteomes" id="UP000002007"/>
    </source>
</evidence>
<dbReference type="STRING" id="288705.RSal33209_0229"/>
<dbReference type="PANTHER" id="PTHR43283:SF11">
    <property type="entry name" value="BETA-LACTAMASE-RELATED DOMAIN-CONTAINING PROTEIN"/>
    <property type="match status" value="1"/>
</dbReference>
<dbReference type="InterPro" id="IPR050789">
    <property type="entry name" value="Diverse_Enzym_Activities"/>
</dbReference>
<sequence length="403" mass="42941">MLYYPNSLEAYRSDKFEPFATQPKVGGVITEQNGAWGYYSATPVGSAGSATDGGCQVLVQGKTVVDITVGDAVQFNAHGIELPVADRLPATTSTFYDLASISKLFTAVTALSLVADGDLALDEPIGRILRQYRSGPKSKVTLRHLLSHTSGLASEWLGWRSGVAEHPHFDRDQLLANLLDAQLEAEPGSRNAYSCFGYNTVMALCESRTAKPWASLVQERVLAKLPTSGLTATPLVDNCAATEFQPEYYRGMIRGIVSDEAAWSLTAKAAGPAGNSGMFATANGLSVFAEALRLGLPGILPRELADEMHRDQLADILGPSSTSELGFGQGLGPQIGQPEWMSVFGHQAFGHSGFTGTSLLVDQSVELSIVLLTNRVHPGRNGPEMRPLRNAVSQAVYASLATA</sequence>
<dbReference type="PANTHER" id="PTHR43283">
    <property type="entry name" value="BETA-LACTAMASE-RELATED"/>
    <property type="match status" value="1"/>
</dbReference>
<keyword evidence="4" id="KW-1185">Reference proteome</keyword>
<accession>A9WLS0</accession>
<dbReference type="eggNOG" id="COG1680">
    <property type="taxonomic scope" value="Bacteria"/>
</dbReference>
<reference evidence="4" key="1">
    <citation type="journal article" date="2008" name="J. Bacteriol.">
        <title>Genome sequence of the fish pathogen Renibacterium salmoninarum suggests reductive evolution away from an environmental Arthrobacter ancestor.</title>
        <authorList>
            <person name="Wiens G.D."/>
            <person name="Rockey D.D."/>
            <person name="Wu Z."/>
            <person name="Chang J."/>
            <person name="Levy R."/>
            <person name="Crane S."/>
            <person name="Chen D.S."/>
            <person name="Capri G.R."/>
            <person name="Burnett J.R."/>
            <person name="Sudheesh P.S."/>
            <person name="Schipma M.J."/>
            <person name="Burd H."/>
            <person name="Bhattacharyya A."/>
            <person name="Rhodes L.D."/>
            <person name="Kaul R."/>
            <person name="Strom M.S."/>
        </authorList>
    </citation>
    <scope>NUCLEOTIDE SEQUENCE [LARGE SCALE GENOMIC DNA]</scope>
    <source>
        <strain evidence="4">ATCC 33209 / DSM 20767 / JCM 11484 / NBRC 15589 / NCIMB 2235</strain>
    </source>
</reference>
<evidence type="ECO:0000259" key="2">
    <source>
        <dbReference type="Pfam" id="PF00144"/>
    </source>
</evidence>
<dbReference type="GO" id="GO:0016787">
    <property type="term" value="F:hydrolase activity"/>
    <property type="evidence" value="ECO:0007669"/>
    <property type="project" value="UniProtKB-KW"/>
</dbReference>
<dbReference type="Gene3D" id="3.40.710.10">
    <property type="entry name" value="DD-peptidase/beta-lactamase superfamily"/>
    <property type="match status" value="1"/>
</dbReference>
<organism evidence="3 4">
    <name type="scientific">Renibacterium salmoninarum (strain ATCC 33209 / DSM 20767 / JCM 11484 / NBRC 15589 / NCIMB 2235)</name>
    <dbReference type="NCBI Taxonomy" id="288705"/>
    <lineage>
        <taxon>Bacteria</taxon>
        <taxon>Bacillati</taxon>
        <taxon>Actinomycetota</taxon>
        <taxon>Actinomycetes</taxon>
        <taxon>Micrococcales</taxon>
        <taxon>Micrococcaceae</taxon>
        <taxon>Renibacterium</taxon>
    </lineage>
</organism>
<keyword evidence="1" id="KW-0378">Hydrolase</keyword>
<protein>
    <submittedName>
        <fullName evidence="3">Beta-lactamase family protein</fullName>
    </submittedName>
</protein>
<dbReference type="Pfam" id="PF00144">
    <property type="entry name" value="Beta-lactamase"/>
    <property type="match status" value="1"/>
</dbReference>
<proteinExistence type="predicted"/>
<dbReference type="Proteomes" id="UP000002007">
    <property type="component" value="Chromosome"/>
</dbReference>
<evidence type="ECO:0000256" key="1">
    <source>
        <dbReference type="ARBA" id="ARBA00022801"/>
    </source>
</evidence>
<dbReference type="RefSeq" id="WP_012243693.1">
    <property type="nucleotide sequence ID" value="NC_010168.1"/>
</dbReference>
<dbReference type="AlphaFoldDB" id="A9WLS0"/>
<dbReference type="InterPro" id="IPR001466">
    <property type="entry name" value="Beta-lactam-related"/>
</dbReference>
<dbReference type="InterPro" id="IPR012338">
    <property type="entry name" value="Beta-lactam/transpept-like"/>
</dbReference>
<dbReference type="HOGENOM" id="CLU_020027_1_1_11"/>
<evidence type="ECO:0000313" key="3">
    <source>
        <dbReference type="EMBL" id="ABY21985.1"/>
    </source>
</evidence>
<name>A9WLS0_RENSM</name>
<dbReference type="SUPFAM" id="SSF56601">
    <property type="entry name" value="beta-lactamase/transpeptidase-like"/>
    <property type="match status" value="1"/>
</dbReference>
<dbReference type="EMBL" id="CP000910">
    <property type="protein sequence ID" value="ABY21985.1"/>
    <property type="molecule type" value="Genomic_DNA"/>
</dbReference>